<keyword evidence="4" id="KW-1185">Reference proteome</keyword>
<keyword evidence="1" id="KW-1133">Transmembrane helix</keyword>
<name>A0A1I4D614_9GAMM</name>
<dbReference type="Pfam" id="PF04246">
    <property type="entry name" value="RseC_MucC"/>
    <property type="match status" value="1"/>
</dbReference>
<dbReference type="InterPro" id="IPR026268">
    <property type="entry name" value="RseC"/>
</dbReference>
<keyword evidence="1" id="KW-0472">Membrane</keyword>
<evidence type="ECO:0000256" key="1">
    <source>
        <dbReference type="SAM" id="Phobius"/>
    </source>
</evidence>
<dbReference type="PANTHER" id="PTHR35867">
    <property type="entry name" value="PROTEIN RSEC"/>
    <property type="match status" value="1"/>
</dbReference>
<dbReference type="Proteomes" id="UP000198861">
    <property type="component" value="Unassembled WGS sequence"/>
</dbReference>
<protein>
    <submittedName>
        <fullName evidence="3">Positive regulator of sigma(E), RseC/MucC</fullName>
    </submittedName>
</protein>
<dbReference type="AlphaFoldDB" id="A0A1I4D614"/>
<accession>A0A1I4D614</accession>
<feature type="transmembrane region" description="Helical" evidence="1">
    <location>
        <begin position="80"/>
        <end position="100"/>
    </location>
</feature>
<reference evidence="2 4" key="2">
    <citation type="submission" date="2016-10" db="EMBL/GenBank/DDBJ databases">
        <authorList>
            <person name="Varghese N."/>
            <person name="Submissions S."/>
        </authorList>
    </citation>
    <scope>NUCLEOTIDE SEQUENCE [LARGE SCALE GENOMIC DNA]</scope>
    <source>
        <strain evidence="2 4">DSM 282</strain>
    </source>
</reference>
<dbReference type="EMBL" id="FOKJ01000035">
    <property type="protein sequence ID" value="SFB34079.1"/>
    <property type="molecule type" value="Genomic_DNA"/>
</dbReference>
<dbReference type="PANTHER" id="PTHR35867:SF1">
    <property type="entry name" value="PROTEIN RSEC"/>
    <property type="match status" value="1"/>
</dbReference>
<feature type="transmembrane region" description="Helical" evidence="1">
    <location>
        <begin position="106"/>
        <end position="122"/>
    </location>
</feature>
<dbReference type="EMBL" id="FOSX01000032">
    <property type="protein sequence ID" value="SFK89174.1"/>
    <property type="molecule type" value="Genomic_DNA"/>
</dbReference>
<evidence type="ECO:0000313" key="4">
    <source>
        <dbReference type="Proteomes" id="UP000198861"/>
    </source>
</evidence>
<evidence type="ECO:0000313" key="5">
    <source>
        <dbReference type="Proteomes" id="UP000199579"/>
    </source>
</evidence>
<evidence type="ECO:0000313" key="3">
    <source>
        <dbReference type="EMBL" id="SFK89174.1"/>
    </source>
</evidence>
<organism evidence="3 5">
    <name type="scientific">Azotobacter beijerinckii</name>
    <dbReference type="NCBI Taxonomy" id="170623"/>
    <lineage>
        <taxon>Bacteria</taxon>
        <taxon>Pseudomonadati</taxon>
        <taxon>Pseudomonadota</taxon>
        <taxon>Gammaproteobacteria</taxon>
        <taxon>Pseudomonadales</taxon>
        <taxon>Pseudomonadaceae</taxon>
        <taxon>Azotobacter</taxon>
    </lineage>
</organism>
<gene>
    <name evidence="2" type="ORF">SAMN04244571_02318</name>
    <name evidence="3" type="ORF">SAMN04244574_02260</name>
</gene>
<dbReference type="InterPro" id="IPR007359">
    <property type="entry name" value="SigmaE_reg_RseC_MucC"/>
</dbReference>
<dbReference type="RefSeq" id="WP_090939693.1">
    <property type="nucleotide sequence ID" value="NZ_FOKJ01000035.1"/>
</dbReference>
<evidence type="ECO:0000313" key="2">
    <source>
        <dbReference type="EMBL" id="SFB34079.1"/>
    </source>
</evidence>
<sequence length="156" mass="16669">MIEEQCLVVAVESGAVWVEAQSKSGCPGCATSAGCGQGLLERLGMGGGRKRMRALSIMPLRVGDSVVVGMREEFLLRSALAVYLLPLLGLFVFAISVQQIGFGEPLVILAGFLGFAFVWILVRRASRHVMDDLAWQPVVLRALPGTLEGHAGRAAF</sequence>
<proteinExistence type="predicted"/>
<dbReference type="Proteomes" id="UP000199579">
    <property type="component" value="Unassembled WGS sequence"/>
</dbReference>
<keyword evidence="1" id="KW-0812">Transmembrane</keyword>
<dbReference type="PIRSF" id="PIRSF004923">
    <property type="entry name" value="RseC"/>
    <property type="match status" value="1"/>
</dbReference>
<reference evidence="3 5" key="1">
    <citation type="submission" date="2016-10" db="EMBL/GenBank/DDBJ databases">
        <authorList>
            <person name="de Groot N.N."/>
        </authorList>
    </citation>
    <scope>NUCLEOTIDE SEQUENCE [LARGE SCALE GENOMIC DNA]</scope>
    <source>
        <strain evidence="3 5">DSM 381</strain>
    </source>
</reference>